<dbReference type="EMBL" id="CP019607">
    <property type="protein sequence ID" value="AQP51838.1"/>
    <property type="molecule type" value="Genomic_DNA"/>
</dbReference>
<dbReference type="PANTHER" id="PTHR43135:SF4">
    <property type="entry name" value="AMIDOHYDROLASE-RELATED DOMAIN-CONTAINING PROTEIN"/>
    <property type="match status" value="1"/>
</dbReference>
<proteinExistence type="predicted"/>
<reference evidence="2 3" key="1">
    <citation type="journal article" date="2008" name="Int. J. Syst. Evol. Microbiol.">
        <title>Tessaracoccus flavescens sp. nov., isolated from marine sediment.</title>
        <authorList>
            <person name="Lee D.W."/>
            <person name="Lee S.D."/>
        </authorList>
    </citation>
    <scope>NUCLEOTIDE SEQUENCE [LARGE SCALE GENOMIC DNA]</scope>
    <source>
        <strain evidence="2 3">SST-39T</strain>
    </source>
</reference>
<keyword evidence="3" id="KW-1185">Reference proteome</keyword>
<dbReference type="InterPro" id="IPR006680">
    <property type="entry name" value="Amidohydro-rel"/>
</dbReference>
<dbReference type="InterPro" id="IPR051781">
    <property type="entry name" value="Metallo-dep_Hydrolase"/>
</dbReference>
<dbReference type="OrthoDB" id="3451205at2"/>
<dbReference type="RefSeq" id="WP_077351504.1">
    <property type="nucleotide sequence ID" value="NZ_CP019607.1"/>
</dbReference>
<name>A0A1Q2D0B2_9ACTN</name>
<dbReference type="STRING" id="399497.BW733_14395"/>
<dbReference type="SUPFAM" id="SSF51556">
    <property type="entry name" value="Metallo-dependent hydrolases"/>
    <property type="match status" value="1"/>
</dbReference>
<keyword evidence="2" id="KW-0378">Hydrolase</keyword>
<feature type="domain" description="Amidohydrolase-related" evidence="1">
    <location>
        <begin position="44"/>
        <end position="333"/>
    </location>
</feature>
<sequence>MGGPWHLPDARILPDGDVRDLWIADGIVVDGPVAGAQRLASGAWVLPGLVDAHCHIGLGPDGAVSAEMARAQALTDLGAGVMLIRDAGSPSDTRWIHDEATLPRLVRAGRHVARPKRYLRGLGAEVEPEQLVEQVRHEARSGDGWVKLVGDWIDRSVGDLAPLWPAEAASAAIEAAHEEGARVTAHCFGEQSVAELVAAGIDCIEHGTGLTDEVIAQMVSRGTALVPTMINLARFPMYAAPAKDKYPTYFAHMTDLYARRKETIGKAIDAGVAVYTGTDAGTVVPHGGIGEEIEELAAIAGAEYALGAASWRARPWLGAPNVEVGESADLIVLPADPREELGVIFEPTAKLLRGALVVA</sequence>
<accession>A0A1Q2D0B2</accession>
<protein>
    <submittedName>
        <fullName evidence="2">Amidohydrolase</fullName>
    </submittedName>
</protein>
<organism evidence="2 3">
    <name type="scientific">Tessaracoccus flavescens</name>
    <dbReference type="NCBI Taxonomy" id="399497"/>
    <lineage>
        <taxon>Bacteria</taxon>
        <taxon>Bacillati</taxon>
        <taxon>Actinomycetota</taxon>
        <taxon>Actinomycetes</taxon>
        <taxon>Propionibacteriales</taxon>
        <taxon>Propionibacteriaceae</taxon>
        <taxon>Tessaracoccus</taxon>
    </lineage>
</organism>
<dbReference type="InterPro" id="IPR011059">
    <property type="entry name" value="Metal-dep_hydrolase_composite"/>
</dbReference>
<dbReference type="Pfam" id="PF01979">
    <property type="entry name" value="Amidohydro_1"/>
    <property type="match status" value="1"/>
</dbReference>
<dbReference type="InterPro" id="IPR032466">
    <property type="entry name" value="Metal_Hydrolase"/>
</dbReference>
<dbReference type="PANTHER" id="PTHR43135">
    <property type="entry name" value="ALPHA-D-RIBOSE 1-METHYLPHOSPHONATE 5-TRIPHOSPHATE DIPHOSPHATASE"/>
    <property type="match status" value="1"/>
</dbReference>
<dbReference type="GO" id="GO:0016810">
    <property type="term" value="F:hydrolase activity, acting on carbon-nitrogen (but not peptide) bonds"/>
    <property type="evidence" value="ECO:0007669"/>
    <property type="project" value="InterPro"/>
</dbReference>
<evidence type="ECO:0000313" key="2">
    <source>
        <dbReference type="EMBL" id="AQP51838.1"/>
    </source>
</evidence>
<gene>
    <name evidence="2" type="ORF">BW733_14395</name>
</gene>
<dbReference type="AlphaFoldDB" id="A0A1Q2D0B2"/>
<dbReference type="Gene3D" id="3.20.20.140">
    <property type="entry name" value="Metal-dependent hydrolases"/>
    <property type="match status" value="1"/>
</dbReference>
<dbReference type="Gene3D" id="2.30.40.10">
    <property type="entry name" value="Urease, subunit C, domain 1"/>
    <property type="match status" value="1"/>
</dbReference>
<evidence type="ECO:0000313" key="3">
    <source>
        <dbReference type="Proteomes" id="UP000188235"/>
    </source>
</evidence>
<dbReference type="KEGG" id="tfa:BW733_14395"/>
<evidence type="ECO:0000259" key="1">
    <source>
        <dbReference type="Pfam" id="PF01979"/>
    </source>
</evidence>
<dbReference type="Proteomes" id="UP000188235">
    <property type="component" value="Chromosome"/>
</dbReference>